<keyword evidence="5 8" id="KW-0812">Transmembrane</keyword>
<dbReference type="Proteomes" id="UP000323521">
    <property type="component" value="Chromosome"/>
</dbReference>
<evidence type="ECO:0000256" key="3">
    <source>
        <dbReference type="ARBA" id="ARBA00022448"/>
    </source>
</evidence>
<feature type="transmembrane region" description="Helical" evidence="8">
    <location>
        <begin position="30"/>
        <end position="49"/>
    </location>
</feature>
<evidence type="ECO:0000256" key="2">
    <source>
        <dbReference type="ARBA" id="ARBA00008821"/>
    </source>
</evidence>
<dbReference type="EMBL" id="CP017634">
    <property type="protein sequence ID" value="ATW24754.1"/>
    <property type="molecule type" value="Genomic_DNA"/>
</dbReference>
<keyword evidence="4" id="KW-1003">Cell membrane</keyword>
<feature type="transmembrane region" description="Helical" evidence="8">
    <location>
        <begin position="383"/>
        <end position="403"/>
    </location>
</feature>
<sequence>MDSKNGSIHKDDVEKILPYHQMSLLGLQHVLAMYSSAVAIPLIIGGGIGLTQEQIALLIAADLFTCGIATILQCFGVSSLLGLKLPVLLGCSFTVIAPLISIGNAYGLGAIYGSIIVAGIFIFLFAPVFGKMLRLFPPVVTGSIVAVIGFSLIPIAINYAAGGYEAKDWGTSIHYLMAGFVIMVILIANRYFKGFFQAISVLIGLVSGTVIAAALGMINFSSVSNASWVSMIKPFALDTPKFFLYPCIMMIIVCLVNMVESTGVFFAIGEICDRDIKESDIVKGLRAEGVSTLLGGILNSYPYTTYSENVGLVSLTGVKSRFVVGVAGIFLLLLGVLPKFAALALTIPTDVLGGAMIVMFAMVGAAGIRMLQKADLHQNNGNLLTVTLTIGVGMGVGIVPGLFDKSPELIKVLFGSNGIVCATVVGVLVNLLFNYKDIFNLKNKLVEEDVGQIAE</sequence>
<dbReference type="AlphaFoldDB" id="A0A3G1KQM1"/>
<feature type="transmembrane region" description="Helical" evidence="8">
    <location>
        <begin position="351"/>
        <end position="371"/>
    </location>
</feature>
<dbReference type="OrthoDB" id="9805749at2"/>
<evidence type="ECO:0000256" key="8">
    <source>
        <dbReference type="SAM" id="Phobius"/>
    </source>
</evidence>
<dbReference type="InterPro" id="IPR006043">
    <property type="entry name" value="NCS2"/>
</dbReference>
<protein>
    <submittedName>
        <fullName evidence="9">Xanthine permease</fullName>
    </submittedName>
</protein>
<feature type="transmembrane region" description="Helical" evidence="8">
    <location>
        <begin position="87"/>
        <end position="105"/>
    </location>
</feature>
<accession>A0A3G1KQM1</accession>
<reference evidence="9 10" key="1">
    <citation type="submission" date="2016-10" db="EMBL/GenBank/DDBJ databases">
        <title>Complete Genome Sequence of Peptococcaceae strain DCMF.</title>
        <authorList>
            <person name="Edwards R.J."/>
            <person name="Holland S.I."/>
            <person name="Deshpande N.P."/>
            <person name="Wong Y.K."/>
            <person name="Ertan H."/>
            <person name="Manefield M."/>
            <person name="Russell T.L."/>
            <person name="Lee M.J."/>
        </authorList>
    </citation>
    <scope>NUCLEOTIDE SEQUENCE [LARGE SCALE GENOMIC DNA]</scope>
    <source>
        <strain evidence="9 10">DCMF</strain>
    </source>
</reference>
<feature type="transmembrane region" description="Helical" evidence="8">
    <location>
        <begin position="199"/>
        <end position="222"/>
    </location>
</feature>
<dbReference type="PANTHER" id="PTHR42810:SF4">
    <property type="entry name" value="URIC ACID TRANSPORTER UACT"/>
    <property type="match status" value="1"/>
</dbReference>
<dbReference type="InterPro" id="IPR017588">
    <property type="entry name" value="UacT-like"/>
</dbReference>
<evidence type="ECO:0000313" key="9">
    <source>
        <dbReference type="EMBL" id="ATW24754.1"/>
    </source>
</evidence>
<feature type="transmembrane region" description="Helical" evidence="8">
    <location>
        <begin position="111"/>
        <end position="129"/>
    </location>
</feature>
<name>A0A3G1KQM1_FORW1</name>
<evidence type="ECO:0000256" key="6">
    <source>
        <dbReference type="ARBA" id="ARBA00022989"/>
    </source>
</evidence>
<dbReference type="InterPro" id="IPR006042">
    <property type="entry name" value="Xan_ur_permease"/>
</dbReference>
<keyword evidence="7 8" id="KW-0472">Membrane</keyword>
<evidence type="ECO:0000256" key="1">
    <source>
        <dbReference type="ARBA" id="ARBA00004651"/>
    </source>
</evidence>
<feature type="transmembrane region" description="Helical" evidence="8">
    <location>
        <begin position="173"/>
        <end position="192"/>
    </location>
</feature>
<proteinExistence type="inferred from homology"/>
<feature type="transmembrane region" description="Helical" evidence="8">
    <location>
        <begin position="136"/>
        <end position="161"/>
    </location>
</feature>
<feature type="transmembrane region" description="Helical" evidence="8">
    <location>
        <begin position="409"/>
        <end position="433"/>
    </location>
</feature>
<keyword evidence="6 8" id="KW-1133">Transmembrane helix</keyword>
<organism evidence="9 10">
    <name type="scientific">Formimonas warabiya</name>
    <dbReference type="NCBI Taxonomy" id="1761012"/>
    <lineage>
        <taxon>Bacteria</taxon>
        <taxon>Bacillati</taxon>
        <taxon>Bacillota</taxon>
        <taxon>Clostridia</taxon>
        <taxon>Eubacteriales</taxon>
        <taxon>Peptococcaceae</taxon>
        <taxon>Candidatus Formimonas</taxon>
    </lineage>
</organism>
<dbReference type="PANTHER" id="PTHR42810">
    <property type="entry name" value="PURINE PERMEASE C1399.01C-RELATED"/>
    <property type="match status" value="1"/>
</dbReference>
<dbReference type="GO" id="GO:0042907">
    <property type="term" value="F:xanthine transmembrane transporter activity"/>
    <property type="evidence" value="ECO:0007669"/>
    <property type="project" value="TreeGrafter"/>
</dbReference>
<evidence type="ECO:0000313" key="10">
    <source>
        <dbReference type="Proteomes" id="UP000323521"/>
    </source>
</evidence>
<dbReference type="RefSeq" id="WP_148133977.1">
    <property type="nucleotide sequence ID" value="NZ_CP017634.1"/>
</dbReference>
<keyword evidence="3" id="KW-0813">Transport</keyword>
<feature type="transmembrane region" description="Helical" evidence="8">
    <location>
        <begin position="242"/>
        <end position="268"/>
    </location>
</feature>
<evidence type="ECO:0000256" key="7">
    <source>
        <dbReference type="ARBA" id="ARBA00023136"/>
    </source>
</evidence>
<comment type="similarity">
    <text evidence="2">Belongs to the nucleobase:cation symporter-2 (NCS2) (TC 2.A.40) family.</text>
</comment>
<comment type="subcellular location">
    <subcellularLocation>
        <location evidence="1">Cell membrane</location>
        <topology evidence="1">Multi-pass membrane protein</topology>
    </subcellularLocation>
</comment>
<dbReference type="KEGG" id="fwa:DCMF_08175"/>
<feature type="transmembrane region" description="Helical" evidence="8">
    <location>
        <begin position="322"/>
        <end position="345"/>
    </location>
</feature>
<dbReference type="GO" id="GO:0005886">
    <property type="term" value="C:plasma membrane"/>
    <property type="evidence" value="ECO:0007669"/>
    <property type="project" value="UniProtKB-SubCell"/>
</dbReference>
<evidence type="ECO:0000256" key="5">
    <source>
        <dbReference type="ARBA" id="ARBA00022692"/>
    </source>
</evidence>
<gene>
    <name evidence="9" type="ORF">DCMF_08175</name>
</gene>
<dbReference type="Pfam" id="PF00860">
    <property type="entry name" value="Xan_ur_permease"/>
    <property type="match status" value="1"/>
</dbReference>
<keyword evidence="10" id="KW-1185">Reference proteome</keyword>
<dbReference type="NCBIfam" id="TIGR03173">
    <property type="entry name" value="pbuX"/>
    <property type="match status" value="1"/>
</dbReference>
<evidence type="ECO:0000256" key="4">
    <source>
        <dbReference type="ARBA" id="ARBA00022475"/>
    </source>
</evidence>
<dbReference type="NCBIfam" id="TIGR00801">
    <property type="entry name" value="ncs2"/>
    <property type="match status" value="1"/>
</dbReference>
<feature type="transmembrane region" description="Helical" evidence="8">
    <location>
        <begin position="55"/>
        <end position="75"/>
    </location>
</feature>
<dbReference type="NCBIfam" id="NF037981">
    <property type="entry name" value="NCS2_1"/>
    <property type="match status" value="1"/>
</dbReference>